<feature type="region of interest" description="Disordered" evidence="1">
    <location>
        <begin position="57"/>
        <end position="98"/>
    </location>
</feature>
<feature type="region of interest" description="Disordered" evidence="1">
    <location>
        <begin position="132"/>
        <end position="166"/>
    </location>
</feature>
<evidence type="ECO:0000256" key="1">
    <source>
        <dbReference type="SAM" id="MobiDB-lite"/>
    </source>
</evidence>
<reference evidence="2" key="1">
    <citation type="journal article" date="2018" name="Virology">
        <title>Isolation, characterization and prevalence of a novel Gammaherpesvirus in Eptesicus fuscus, the North American big brown bat.</title>
        <authorList>
            <person name="Subudhi S."/>
            <person name="Rapin N."/>
            <person name="Dorville N."/>
            <person name="Hill J.E."/>
            <person name="Town J."/>
            <person name="Willis C.K."/>
            <person name="Bollinger T.K."/>
            <person name="Misra V."/>
        </authorList>
    </citation>
    <scope>NUCLEOTIDE SEQUENCE</scope>
</reference>
<evidence type="ECO:0008006" key="4">
    <source>
        <dbReference type="Google" id="ProtNLM"/>
    </source>
</evidence>
<dbReference type="Proteomes" id="UP000290797">
    <property type="component" value="Segment"/>
</dbReference>
<accession>A0A2D0ZMJ3</accession>
<proteinExistence type="predicted"/>
<protein>
    <recommendedName>
        <fullName evidence="4">Protein UL95</fullName>
    </recommendedName>
</protein>
<dbReference type="InterPro" id="IPR004280">
    <property type="entry name" value="Herpes_UL95"/>
</dbReference>
<organism evidence="2">
    <name type="scientific">vespertilionid gammaherpesvirus 3</name>
    <dbReference type="NCBI Taxonomy" id="2846598"/>
    <lineage>
        <taxon>Viruses</taxon>
        <taxon>Duplodnaviria</taxon>
        <taxon>Heunggongvirae</taxon>
        <taxon>Peploviricota</taxon>
        <taxon>Herviviricetes</taxon>
        <taxon>Herpesvirales</taxon>
        <taxon>Orthoherpesviridae</taxon>
        <taxon>Gammaherpesvirinae</taxon>
        <taxon>Patagivirus</taxon>
        <taxon>Patagivirus vespertilionidgamma3</taxon>
    </lineage>
</organism>
<keyword evidence="3" id="KW-1185">Reference proteome</keyword>
<dbReference type="OrthoDB" id="9587at10239"/>
<evidence type="ECO:0000313" key="3">
    <source>
        <dbReference type="Proteomes" id="UP000290797"/>
    </source>
</evidence>
<dbReference type="Pfam" id="PF03038">
    <property type="entry name" value="Herpes_UL95"/>
    <property type="match status" value="1"/>
</dbReference>
<evidence type="ECO:0000313" key="2">
    <source>
        <dbReference type="EMBL" id="ATA58263.1"/>
    </source>
</evidence>
<dbReference type="EMBL" id="MF385016">
    <property type="protein sequence ID" value="ATA58263.1"/>
    <property type="molecule type" value="Genomic_DNA"/>
</dbReference>
<name>A0A2D0ZMJ3_9GAMA</name>
<sequence>MFNCVNLATGGNPELARRYARSVELAVDLCETVPGQFKLVETPLNSFLLVTNIMPDDERPLGDNSGDAEGGGSSGESDGSLEPEGRGDPGSRKLASATLSPSPLLDFSNLRLPRLEALDRICAAADATRNSKFGGGCSPDHSQPSSTHSDDGTSDSPPQPRDTGMHKIAWPPHYVVYDAEAWGWALRFDRRELVERAVELLAHPTNWRGTLVDDPLPIIWLLFYGARSSCAAEDCLYLARFPRPGPVLLPPHMYKPHEDLGAFMRHAALLCRFLYRDLAHEGRPLAEVPPPFHPTRLTRAVLALDALDSGADAAGCAAEDGFCAASGLLAGTGGGAGAASGATPGPVYLSRTCLLCVLYRQNLLSGQGVGGCLILGGAAGVRYITPDVTVTRCARLGDAILYPCYNVARLLADLSEGEARHAPSVSL</sequence>